<dbReference type="PANTHER" id="PTHR42760">
    <property type="entry name" value="SHORT-CHAIN DEHYDROGENASES/REDUCTASES FAMILY MEMBER"/>
    <property type="match status" value="1"/>
</dbReference>
<dbReference type="EC" id="1.1.1.175" evidence="3"/>
<dbReference type="InterPro" id="IPR020904">
    <property type="entry name" value="Sc_DH/Rdtase_CS"/>
</dbReference>
<gene>
    <name evidence="5" type="ORF">DDF65_16165</name>
</gene>
<organism evidence="5 6">
    <name type="scientific">Caulobacter radicis</name>
    <dbReference type="NCBI Taxonomy" id="2172650"/>
    <lineage>
        <taxon>Bacteria</taxon>
        <taxon>Pseudomonadati</taxon>
        <taxon>Pseudomonadota</taxon>
        <taxon>Alphaproteobacteria</taxon>
        <taxon>Caulobacterales</taxon>
        <taxon>Caulobacteraceae</taxon>
        <taxon>Caulobacter</taxon>
    </lineage>
</organism>
<dbReference type="PROSITE" id="PS00061">
    <property type="entry name" value="ADH_SHORT"/>
    <property type="match status" value="1"/>
</dbReference>
<evidence type="ECO:0000256" key="1">
    <source>
        <dbReference type="ARBA" id="ARBA00006484"/>
    </source>
</evidence>
<evidence type="ECO:0000313" key="6">
    <source>
        <dbReference type="Proteomes" id="UP000244913"/>
    </source>
</evidence>
<dbReference type="PANTHER" id="PTHR42760:SF133">
    <property type="entry name" value="3-OXOACYL-[ACYL-CARRIER-PROTEIN] REDUCTASE"/>
    <property type="match status" value="1"/>
</dbReference>
<dbReference type="InterPro" id="IPR002347">
    <property type="entry name" value="SDR_fam"/>
</dbReference>
<dbReference type="Gene3D" id="3.40.50.720">
    <property type="entry name" value="NAD(P)-binding Rossmann-like Domain"/>
    <property type="match status" value="1"/>
</dbReference>
<sequence length="250" mass="25900">MSSPLAIVTGGSTGIGQCLVQSLSEAGYAVAFSYRPGEPLVASSPPAAGGGRILGLACDVGEKGQVDDFHAAAADWHGAAPDLLVNNAGVQTWSPLLELPEARWDEVIRTNLKGCFLNIQAAARLMKTAGGGAIVNIGSGCNKLAFPNLVDYTASKGGIEQLTKSAAVELGPYGIRVNCVAPGAIITARTELESPDYEATWAPITPLGRAGRPDDVADVVKFFASPAARFVTGQTLWVDGGVFSRAAWPY</sequence>
<comment type="caution">
    <text evidence="5">The sequence shown here is derived from an EMBL/GenBank/DDBJ whole genome shotgun (WGS) entry which is preliminary data.</text>
</comment>
<dbReference type="EMBL" id="QDKP01000049">
    <property type="protein sequence ID" value="PVM77466.1"/>
    <property type="molecule type" value="Genomic_DNA"/>
</dbReference>
<dbReference type="GO" id="GO:0047838">
    <property type="term" value="F:D-xylose 1-dehydrogenase (NAD+) activity"/>
    <property type="evidence" value="ECO:0007669"/>
    <property type="project" value="UniProtKB-EC"/>
</dbReference>
<keyword evidence="6" id="KW-1185">Reference proteome</keyword>
<dbReference type="Proteomes" id="UP000244913">
    <property type="component" value="Unassembled WGS sequence"/>
</dbReference>
<dbReference type="SUPFAM" id="SSF51735">
    <property type="entry name" value="NAD(P)-binding Rossmann-fold domains"/>
    <property type="match status" value="1"/>
</dbReference>
<comment type="similarity">
    <text evidence="1">Belongs to the short-chain dehydrogenases/reductases (SDR) family.</text>
</comment>
<accession>A0A2T9J7F4</accession>
<dbReference type="RefSeq" id="WP_116568674.1">
    <property type="nucleotide sequence ID" value="NZ_QDKP01000049.1"/>
</dbReference>
<reference evidence="5 6" key="1">
    <citation type="submission" date="2018-04" db="EMBL/GenBank/DDBJ databases">
        <title>The genome sequence of Caulobacter sp. 736.</title>
        <authorList>
            <person name="Gao J."/>
            <person name="Sun J."/>
        </authorList>
    </citation>
    <scope>NUCLEOTIDE SEQUENCE [LARGE SCALE GENOMIC DNA]</scope>
    <source>
        <strain evidence="5 6">736</strain>
    </source>
</reference>
<keyword evidence="2" id="KW-0560">Oxidoreductase</keyword>
<dbReference type="AlphaFoldDB" id="A0A2T9J7F4"/>
<dbReference type="InterPro" id="IPR036291">
    <property type="entry name" value="NAD(P)-bd_dom_sf"/>
</dbReference>
<name>A0A2T9J7F4_9CAUL</name>
<evidence type="ECO:0000256" key="4">
    <source>
        <dbReference type="ARBA" id="ARBA00069939"/>
    </source>
</evidence>
<dbReference type="PRINTS" id="PR00081">
    <property type="entry name" value="GDHRDH"/>
</dbReference>
<dbReference type="CDD" id="cd05233">
    <property type="entry name" value="SDR_c"/>
    <property type="match status" value="1"/>
</dbReference>
<evidence type="ECO:0000256" key="2">
    <source>
        <dbReference type="ARBA" id="ARBA00023002"/>
    </source>
</evidence>
<dbReference type="Pfam" id="PF13561">
    <property type="entry name" value="adh_short_C2"/>
    <property type="match status" value="1"/>
</dbReference>
<evidence type="ECO:0000256" key="3">
    <source>
        <dbReference type="ARBA" id="ARBA00066641"/>
    </source>
</evidence>
<proteinExistence type="inferred from homology"/>
<dbReference type="FunFam" id="3.40.50.720:FF:000084">
    <property type="entry name" value="Short-chain dehydrogenase reductase"/>
    <property type="match status" value="1"/>
</dbReference>
<protein>
    <recommendedName>
        <fullName evidence="4">D-xylose 1-dehydrogenase</fullName>
        <ecNumber evidence="3">1.1.1.175</ecNumber>
    </recommendedName>
</protein>
<evidence type="ECO:0000313" key="5">
    <source>
        <dbReference type="EMBL" id="PVM77466.1"/>
    </source>
</evidence>
<dbReference type="PRINTS" id="PR00080">
    <property type="entry name" value="SDRFAMILY"/>
</dbReference>